<gene>
    <name evidence="5" type="ORF">IC608_13820</name>
</gene>
<dbReference type="Proteomes" id="UP000654108">
    <property type="component" value="Unassembled WGS sequence"/>
</dbReference>
<keyword evidence="6" id="KW-1185">Reference proteome</keyword>
<protein>
    <recommendedName>
        <fullName evidence="4">Putative pterin-4-alpha-carbinolamine dehydratase</fullName>
        <shortName evidence="4">PHS</shortName>
        <ecNumber evidence="4">4.2.1.96</ecNumber>
    </recommendedName>
    <alternativeName>
        <fullName evidence="4">4-alpha-hydroxy-tetrahydropterin dehydratase</fullName>
    </alternativeName>
    <alternativeName>
        <fullName evidence="4">Pterin carbinolamine dehydratase</fullName>
        <shortName evidence="4">PCD</shortName>
    </alternativeName>
</protein>
<reference evidence="5" key="1">
    <citation type="submission" date="2020-09" db="EMBL/GenBank/DDBJ databases">
        <title>Genome seq and assembly of Devosia sp.</title>
        <authorList>
            <person name="Chhetri G."/>
        </authorList>
    </citation>
    <scope>NUCLEOTIDE SEQUENCE</scope>
    <source>
        <strain evidence="5">PTR5</strain>
    </source>
</reference>
<dbReference type="NCBIfam" id="NF002018">
    <property type="entry name" value="PRK00823.1-3"/>
    <property type="match status" value="1"/>
</dbReference>
<dbReference type="Pfam" id="PF01329">
    <property type="entry name" value="Pterin_4a"/>
    <property type="match status" value="1"/>
</dbReference>
<dbReference type="SUPFAM" id="SSF55248">
    <property type="entry name" value="PCD-like"/>
    <property type="match status" value="1"/>
</dbReference>
<proteinExistence type="inferred from homology"/>
<dbReference type="CDD" id="cd00914">
    <property type="entry name" value="PCD_DCoH_subfamily_b"/>
    <property type="match status" value="1"/>
</dbReference>
<dbReference type="InterPro" id="IPR001533">
    <property type="entry name" value="Pterin_deHydtase"/>
</dbReference>
<evidence type="ECO:0000313" key="5">
    <source>
        <dbReference type="EMBL" id="MBD8066549.1"/>
    </source>
</evidence>
<dbReference type="AlphaFoldDB" id="A0A927FXN6"/>
<dbReference type="InterPro" id="IPR036428">
    <property type="entry name" value="PCD_sf"/>
</dbReference>
<dbReference type="EC" id="4.2.1.96" evidence="4"/>
<evidence type="ECO:0000256" key="4">
    <source>
        <dbReference type="HAMAP-Rule" id="MF_00434"/>
    </source>
</evidence>
<dbReference type="PANTHER" id="PTHR12599">
    <property type="entry name" value="PTERIN-4-ALPHA-CARBINOLAMINE DEHYDRATASE"/>
    <property type="match status" value="1"/>
</dbReference>
<comment type="catalytic activity">
    <reaction evidence="1 4">
        <text>(4aS,6R)-4a-hydroxy-L-erythro-5,6,7,8-tetrahydrobiopterin = (6R)-L-erythro-6,7-dihydrobiopterin + H2O</text>
        <dbReference type="Rhea" id="RHEA:11920"/>
        <dbReference type="ChEBI" id="CHEBI:15377"/>
        <dbReference type="ChEBI" id="CHEBI:15642"/>
        <dbReference type="ChEBI" id="CHEBI:43120"/>
        <dbReference type="EC" id="4.2.1.96"/>
    </reaction>
</comment>
<evidence type="ECO:0000256" key="3">
    <source>
        <dbReference type="ARBA" id="ARBA00023239"/>
    </source>
</evidence>
<dbReference type="NCBIfam" id="NF002017">
    <property type="entry name" value="PRK00823.1-2"/>
    <property type="match status" value="1"/>
</dbReference>
<comment type="caution">
    <text evidence="5">The sequence shown here is derived from an EMBL/GenBank/DDBJ whole genome shotgun (WGS) entry which is preliminary data.</text>
</comment>
<dbReference type="GO" id="GO:0006729">
    <property type="term" value="P:tetrahydrobiopterin biosynthetic process"/>
    <property type="evidence" value="ECO:0007669"/>
    <property type="project" value="InterPro"/>
</dbReference>
<evidence type="ECO:0000256" key="2">
    <source>
        <dbReference type="ARBA" id="ARBA00006472"/>
    </source>
</evidence>
<evidence type="ECO:0000256" key="1">
    <source>
        <dbReference type="ARBA" id="ARBA00001554"/>
    </source>
</evidence>
<organism evidence="5 6">
    <name type="scientific">Devosia oryzisoli</name>
    <dbReference type="NCBI Taxonomy" id="2774138"/>
    <lineage>
        <taxon>Bacteria</taxon>
        <taxon>Pseudomonadati</taxon>
        <taxon>Pseudomonadota</taxon>
        <taxon>Alphaproteobacteria</taxon>
        <taxon>Hyphomicrobiales</taxon>
        <taxon>Devosiaceae</taxon>
        <taxon>Devosia</taxon>
    </lineage>
</organism>
<name>A0A927FXN6_9HYPH</name>
<sequence>MAKKLLPQERDQALQSLPEWRHDEADQCISREFRFRDFSQAFGFMARVALLAEKAGHHPDWSNSYNRVRISLTTHDAGGLSQKDVDLAGSIDGLLPASVEIPSAG</sequence>
<dbReference type="PANTHER" id="PTHR12599:SF0">
    <property type="entry name" value="PTERIN-4-ALPHA-CARBINOLAMINE DEHYDRATASE"/>
    <property type="match status" value="1"/>
</dbReference>
<dbReference type="EMBL" id="JACYFU010000003">
    <property type="protein sequence ID" value="MBD8066549.1"/>
    <property type="molecule type" value="Genomic_DNA"/>
</dbReference>
<accession>A0A927FXN6</accession>
<keyword evidence="3 4" id="KW-0456">Lyase</keyword>
<comment type="similarity">
    <text evidence="2 4">Belongs to the pterin-4-alpha-carbinolamine dehydratase family.</text>
</comment>
<dbReference type="Gene3D" id="3.30.1360.20">
    <property type="entry name" value="Transcriptional coactivator/pterin dehydratase"/>
    <property type="match status" value="1"/>
</dbReference>
<dbReference type="HAMAP" id="MF_00434">
    <property type="entry name" value="Pterin_4_alpha"/>
    <property type="match status" value="1"/>
</dbReference>
<evidence type="ECO:0000313" key="6">
    <source>
        <dbReference type="Proteomes" id="UP000654108"/>
    </source>
</evidence>
<dbReference type="RefSeq" id="WP_191776619.1">
    <property type="nucleotide sequence ID" value="NZ_JACYFU010000003.1"/>
</dbReference>
<dbReference type="GO" id="GO:0008124">
    <property type="term" value="F:4-alpha-hydroxytetrahydrobiopterin dehydratase activity"/>
    <property type="evidence" value="ECO:0007669"/>
    <property type="project" value="UniProtKB-UniRule"/>
</dbReference>